<feature type="region of interest" description="Disordered" evidence="1">
    <location>
        <begin position="40"/>
        <end position="78"/>
    </location>
</feature>
<evidence type="ECO:0000313" key="3">
    <source>
        <dbReference type="Proteomes" id="UP000530564"/>
    </source>
</evidence>
<organism evidence="2 3">
    <name type="scientific">Phenylobacterium haematophilum</name>
    <dbReference type="NCBI Taxonomy" id="98513"/>
    <lineage>
        <taxon>Bacteria</taxon>
        <taxon>Pseudomonadati</taxon>
        <taxon>Pseudomonadota</taxon>
        <taxon>Alphaproteobacteria</taxon>
        <taxon>Caulobacterales</taxon>
        <taxon>Caulobacteraceae</taxon>
        <taxon>Phenylobacterium</taxon>
    </lineage>
</organism>
<protein>
    <submittedName>
        <fullName evidence="2">Uncharacterized protein</fullName>
    </submittedName>
</protein>
<comment type="caution">
    <text evidence="2">The sequence shown here is derived from an EMBL/GenBank/DDBJ whole genome shotgun (WGS) entry which is preliminary data.</text>
</comment>
<sequence>MGVDQSLALETEFQARQFLPAVEARQADDDAIAKGRIDKQALSKHSAERDTHSIARPFRAPSSCSSTYPRNTPGIESLGKTRRASTHFTLC</sequence>
<dbReference type="EMBL" id="JACIDK010000007">
    <property type="protein sequence ID" value="MBB3893167.1"/>
    <property type="molecule type" value="Genomic_DNA"/>
</dbReference>
<accession>A0A840A7I6</accession>
<evidence type="ECO:0000256" key="1">
    <source>
        <dbReference type="SAM" id="MobiDB-lite"/>
    </source>
</evidence>
<feature type="compositionally biased region" description="Basic and acidic residues" evidence="1">
    <location>
        <begin position="40"/>
        <end position="53"/>
    </location>
</feature>
<dbReference type="AlphaFoldDB" id="A0A840A7I6"/>
<reference evidence="2 3" key="1">
    <citation type="submission" date="2020-08" db="EMBL/GenBank/DDBJ databases">
        <title>Genomic Encyclopedia of Type Strains, Phase IV (KMG-IV): sequencing the most valuable type-strain genomes for metagenomic binning, comparative biology and taxonomic classification.</title>
        <authorList>
            <person name="Goeker M."/>
        </authorList>
    </citation>
    <scope>NUCLEOTIDE SEQUENCE [LARGE SCALE GENOMIC DNA]</scope>
    <source>
        <strain evidence="2 3">DSM 21793</strain>
    </source>
</reference>
<evidence type="ECO:0000313" key="2">
    <source>
        <dbReference type="EMBL" id="MBB3893167.1"/>
    </source>
</evidence>
<dbReference type="Proteomes" id="UP000530564">
    <property type="component" value="Unassembled WGS sequence"/>
</dbReference>
<name>A0A840A7I6_9CAUL</name>
<proteinExistence type="predicted"/>
<keyword evidence="3" id="KW-1185">Reference proteome</keyword>
<gene>
    <name evidence="2" type="ORF">GGQ61_003905</name>
</gene>